<dbReference type="Gene3D" id="3.30.70.2390">
    <property type="match status" value="1"/>
</dbReference>
<organism evidence="2 3">
    <name type="scientific">Candidatus Berkelbacteria bacterium CG08_land_8_20_14_0_20_39_8</name>
    <dbReference type="NCBI Taxonomy" id="1974511"/>
    <lineage>
        <taxon>Bacteria</taxon>
        <taxon>Candidatus Berkelbacteria</taxon>
    </lineage>
</organism>
<comment type="caution">
    <text evidence="2">The sequence shown here is derived from an EMBL/GenBank/DDBJ whole genome shotgun (WGS) entry which is preliminary data.</text>
</comment>
<dbReference type="Proteomes" id="UP000229896">
    <property type="component" value="Unassembled WGS sequence"/>
</dbReference>
<sequence length="160" mass="16932">MPSETPSTATILDKEKLKDQAFFANAENGDKILIYSDAKKAILYRPSTNRIIEVMPIALDTSKNGTATTQNIKVALLNGTNTDGLTNTAEINIKNKIANVEVVSKEKASRSDYTNTIVVDINGNKADQAKAIAEAVGGKVGSLPAGEAKSDADILVIVAK</sequence>
<evidence type="ECO:0000259" key="1">
    <source>
        <dbReference type="Pfam" id="PF13399"/>
    </source>
</evidence>
<dbReference type="Pfam" id="PF13399">
    <property type="entry name" value="LytR_C"/>
    <property type="match status" value="1"/>
</dbReference>
<dbReference type="EMBL" id="PEXI01000093">
    <property type="protein sequence ID" value="PIU24083.1"/>
    <property type="molecule type" value="Genomic_DNA"/>
</dbReference>
<accession>A0A2M6YBK5</accession>
<name>A0A2M6YBK5_9BACT</name>
<protein>
    <recommendedName>
        <fullName evidence="1">LytR/CpsA/Psr regulator C-terminal domain-containing protein</fullName>
    </recommendedName>
</protein>
<reference evidence="3" key="1">
    <citation type="submission" date="2017-09" db="EMBL/GenBank/DDBJ databases">
        <title>Depth-based differentiation of microbial function through sediment-hosted aquifers and enrichment of novel symbionts in the deep terrestrial subsurface.</title>
        <authorList>
            <person name="Probst A.J."/>
            <person name="Ladd B."/>
            <person name="Jarett J.K."/>
            <person name="Geller-Mcgrath D.E."/>
            <person name="Sieber C.M.K."/>
            <person name="Emerson J.B."/>
            <person name="Anantharaman K."/>
            <person name="Thomas B.C."/>
            <person name="Malmstrom R."/>
            <person name="Stieglmeier M."/>
            <person name="Klingl A."/>
            <person name="Woyke T."/>
            <person name="Ryan C.M."/>
            <person name="Banfield J.F."/>
        </authorList>
    </citation>
    <scope>NUCLEOTIDE SEQUENCE [LARGE SCALE GENOMIC DNA]</scope>
</reference>
<evidence type="ECO:0000313" key="2">
    <source>
        <dbReference type="EMBL" id="PIU24083.1"/>
    </source>
</evidence>
<dbReference type="InterPro" id="IPR027381">
    <property type="entry name" value="LytR/CpsA/Psr_C"/>
</dbReference>
<evidence type="ECO:0000313" key="3">
    <source>
        <dbReference type="Proteomes" id="UP000229896"/>
    </source>
</evidence>
<proteinExistence type="predicted"/>
<gene>
    <name evidence="2" type="ORF">COT12_02970</name>
</gene>
<feature type="domain" description="LytR/CpsA/Psr regulator C-terminal" evidence="1">
    <location>
        <begin position="71"/>
        <end position="158"/>
    </location>
</feature>
<dbReference type="AlphaFoldDB" id="A0A2M6YBK5"/>